<reference evidence="2" key="1">
    <citation type="submission" date="2020-05" db="UniProtKB">
        <authorList>
            <consortium name="EnsemblMetazoa"/>
        </authorList>
    </citation>
    <scope>IDENTIFICATION</scope>
    <source>
        <strain evidence="2">MAF</strain>
    </source>
</reference>
<feature type="region of interest" description="Disordered" evidence="1">
    <location>
        <begin position="21"/>
        <end position="45"/>
    </location>
</feature>
<evidence type="ECO:0000256" key="1">
    <source>
        <dbReference type="SAM" id="MobiDB-lite"/>
    </source>
</evidence>
<dbReference type="EnsemblMetazoa" id="AMEM003796-RA">
    <property type="protein sequence ID" value="AMEM003796-PA"/>
    <property type="gene ID" value="AMEM003796"/>
</dbReference>
<sequence>MGLSIRTAVTSFELAGPINANRFGKPKLAGENWQQNRQEKPSSVQDLRTLPQGYACSMEVASGQRTTPTEATKQVTVASSGDGGSAPAGEQTNALLSKLGSSLFGATGSPQKVVTNIRGFLSNRLTSVSIPDTGSNNRRSCCDRATNRSLQFLTRPDADDEPLFT</sequence>
<dbReference type="Proteomes" id="UP000075903">
    <property type="component" value="Unassembled WGS sequence"/>
</dbReference>
<organism evidence="2 3">
    <name type="scientific">Anopheles merus</name>
    <name type="common">Mosquito</name>
    <dbReference type="NCBI Taxonomy" id="30066"/>
    <lineage>
        <taxon>Eukaryota</taxon>
        <taxon>Metazoa</taxon>
        <taxon>Ecdysozoa</taxon>
        <taxon>Arthropoda</taxon>
        <taxon>Hexapoda</taxon>
        <taxon>Insecta</taxon>
        <taxon>Pterygota</taxon>
        <taxon>Neoptera</taxon>
        <taxon>Endopterygota</taxon>
        <taxon>Diptera</taxon>
        <taxon>Nematocera</taxon>
        <taxon>Culicoidea</taxon>
        <taxon>Culicidae</taxon>
        <taxon>Anophelinae</taxon>
        <taxon>Anopheles</taxon>
    </lineage>
</organism>
<feature type="compositionally biased region" description="Polar residues" evidence="1">
    <location>
        <begin position="63"/>
        <end position="77"/>
    </location>
</feature>
<feature type="region of interest" description="Disordered" evidence="1">
    <location>
        <begin position="60"/>
        <end position="92"/>
    </location>
</feature>
<dbReference type="VEuPathDB" id="VectorBase:AMEM003796"/>
<protein>
    <submittedName>
        <fullName evidence="2">Uncharacterized protein</fullName>
    </submittedName>
</protein>
<feature type="compositionally biased region" description="Polar residues" evidence="1">
    <location>
        <begin position="32"/>
        <end position="45"/>
    </location>
</feature>
<proteinExistence type="predicted"/>
<evidence type="ECO:0000313" key="3">
    <source>
        <dbReference type="Proteomes" id="UP000075903"/>
    </source>
</evidence>
<accession>A0A182UUC1</accession>
<evidence type="ECO:0000313" key="2">
    <source>
        <dbReference type="EnsemblMetazoa" id="AMEM003796-PA"/>
    </source>
</evidence>
<name>A0A182UUC1_ANOME</name>
<dbReference type="AlphaFoldDB" id="A0A182UUC1"/>
<keyword evidence="3" id="KW-1185">Reference proteome</keyword>